<dbReference type="EMBL" id="BSFL01000001">
    <property type="protein sequence ID" value="GLK79069.1"/>
    <property type="molecule type" value="Genomic_DNA"/>
</dbReference>
<keyword evidence="1" id="KW-0472">Membrane</keyword>
<keyword evidence="1" id="KW-1133">Transmembrane helix</keyword>
<organism evidence="2 3">
    <name type="scientific">Methylopila turkensis</name>
    <dbReference type="NCBI Taxonomy" id="1437816"/>
    <lineage>
        <taxon>Bacteria</taxon>
        <taxon>Pseudomonadati</taxon>
        <taxon>Pseudomonadota</taxon>
        <taxon>Alphaproteobacteria</taxon>
        <taxon>Hyphomicrobiales</taxon>
        <taxon>Methylopilaceae</taxon>
        <taxon>Methylopila</taxon>
    </lineage>
</organism>
<reference evidence="2" key="1">
    <citation type="journal article" date="2014" name="Int. J. Syst. Evol. Microbiol.">
        <title>Complete genome sequence of Corynebacterium casei LMG S-19264T (=DSM 44701T), isolated from a smear-ripened cheese.</title>
        <authorList>
            <consortium name="US DOE Joint Genome Institute (JGI-PGF)"/>
            <person name="Walter F."/>
            <person name="Albersmeier A."/>
            <person name="Kalinowski J."/>
            <person name="Ruckert C."/>
        </authorList>
    </citation>
    <scope>NUCLEOTIDE SEQUENCE</scope>
    <source>
        <strain evidence="2">VKM B-2748</strain>
    </source>
</reference>
<dbReference type="RefSeq" id="WP_271199559.1">
    <property type="nucleotide sequence ID" value="NZ_BSFL01000001.1"/>
</dbReference>
<name>A0A9W6JNQ0_9HYPH</name>
<evidence type="ECO:0000313" key="2">
    <source>
        <dbReference type="EMBL" id="GLK79069.1"/>
    </source>
</evidence>
<dbReference type="Proteomes" id="UP001143309">
    <property type="component" value="Unassembled WGS sequence"/>
</dbReference>
<protein>
    <submittedName>
        <fullName evidence="2">Uncharacterized protein</fullName>
    </submittedName>
</protein>
<comment type="caution">
    <text evidence="2">The sequence shown here is derived from an EMBL/GenBank/DDBJ whole genome shotgun (WGS) entry which is preliminary data.</text>
</comment>
<reference evidence="2" key="2">
    <citation type="submission" date="2023-01" db="EMBL/GenBank/DDBJ databases">
        <authorList>
            <person name="Sun Q."/>
            <person name="Evtushenko L."/>
        </authorList>
    </citation>
    <scope>NUCLEOTIDE SEQUENCE</scope>
    <source>
        <strain evidence="2">VKM B-2748</strain>
    </source>
</reference>
<proteinExistence type="predicted"/>
<dbReference type="AlphaFoldDB" id="A0A9W6JNQ0"/>
<evidence type="ECO:0000313" key="3">
    <source>
        <dbReference type="Proteomes" id="UP001143309"/>
    </source>
</evidence>
<accession>A0A9W6JNQ0</accession>
<keyword evidence="3" id="KW-1185">Reference proteome</keyword>
<sequence>MSDILKLFAVLIIAAAGYWSWYAAYGSNPNEQVGVALTRWMPGPLKDWGCGKLNERFQSGAPTECSPVAGATSI</sequence>
<evidence type="ECO:0000256" key="1">
    <source>
        <dbReference type="SAM" id="Phobius"/>
    </source>
</evidence>
<feature type="transmembrane region" description="Helical" evidence="1">
    <location>
        <begin position="7"/>
        <end position="25"/>
    </location>
</feature>
<keyword evidence="1" id="KW-0812">Transmembrane</keyword>
<gene>
    <name evidence="2" type="ORF">GCM10008174_08100</name>
</gene>